<evidence type="ECO:0000256" key="5">
    <source>
        <dbReference type="SAM" id="MobiDB-lite"/>
    </source>
</evidence>
<dbReference type="AlphaFoldDB" id="A0A1R2B2I2"/>
<dbReference type="GO" id="GO:0016020">
    <property type="term" value="C:membrane"/>
    <property type="evidence" value="ECO:0007669"/>
    <property type="project" value="UniProtKB-SubCell"/>
</dbReference>
<feature type="transmembrane region" description="Helical" evidence="6">
    <location>
        <begin position="29"/>
        <end position="52"/>
    </location>
</feature>
<feature type="transmembrane region" description="Helical" evidence="6">
    <location>
        <begin position="422"/>
        <end position="444"/>
    </location>
</feature>
<keyword evidence="3 6" id="KW-1133">Transmembrane helix</keyword>
<feature type="region of interest" description="Disordered" evidence="5">
    <location>
        <begin position="456"/>
        <end position="493"/>
    </location>
</feature>
<evidence type="ECO:0000313" key="8">
    <source>
        <dbReference type="EMBL" id="OMJ71003.1"/>
    </source>
</evidence>
<accession>A0A1R2B2I2</accession>
<dbReference type="InterPro" id="IPR039031">
    <property type="entry name" value="Mucolipin"/>
</dbReference>
<organism evidence="8 9">
    <name type="scientific">Stentor coeruleus</name>
    <dbReference type="NCBI Taxonomy" id="5963"/>
    <lineage>
        <taxon>Eukaryota</taxon>
        <taxon>Sar</taxon>
        <taxon>Alveolata</taxon>
        <taxon>Ciliophora</taxon>
        <taxon>Postciliodesmatophora</taxon>
        <taxon>Heterotrichea</taxon>
        <taxon>Heterotrichida</taxon>
        <taxon>Stentoridae</taxon>
        <taxon>Stentor</taxon>
    </lineage>
</organism>
<dbReference type="GO" id="GO:0072345">
    <property type="term" value="F:NAADP-sensitive calcium-release channel activity"/>
    <property type="evidence" value="ECO:0007669"/>
    <property type="project" value="TreeGrafter"/>
</dbReference>
<sequence>MDEVYDGKEMNIKHDLYLSPFEKYKLYGIFPWAFFISLMLVLTTTCQVLFVINVNSNYSYQQLILWNSVFLNWDVQGSDTSLTNSYHIFHMSKLHTYVKTSVERYYDINSNTLDNYDYYYEDNGTKRPVKLYVNFADRDKAKDRGFKTEYDLNPVYLGPFDEENNFRFLDIVDTFSLEFKLKHKLDDNFPTSNRCFTWAITQNFHYSNHGPITVKLDTDRGICGGDENFFNNKFILLNFMVLVFAIWSIVLIMNSVYNRVKIVSNFKHRASITGVWESLSLKERLKFISLWSVFNFASNICQILGAISSIFNGNIVLQVQESTVGFGCFMAWVGMIQYLKPNPNAYTVGNTLTRSFGTLGPYIIGILPIFLAFVFFAMAVLWKTGNYNSLSYAMTLQFAMLNGDSIYSSLSTAVANNNFFGMLYMYTFLVFFICVIHNIFIAIISDSYESLKTKPIKRGDESDKSDDDLDQSEFSPPSSVLVKSPKQGKYKKGKKIKKDKAKKAFRNLLEEKVLPTLLIDPRTSYYIKKIHSITKKITKKIEKMSTIAAGDDSGETDTKILQERIQDLLLVNLEKFIDRLRQP</sequence>
<comment type="subcellular location">
    <subcellularLocation>
        <location evidence="1">Membrane</location>
        <topology evidence="1">Multi-pass membrane protein</topology>
    </subcellularLocation>
</comment>
<feature type="transmembrane region" description="Helical" evidence="6">
    <location>
        <begin position="389"/>
        <end position="410"/>
    </location>
</feature>
<dbReference type="Gene3D" id="1.10.287.70">
    <property type="match status" value="1"/>
</dbReference>
<gene>
    <name evidence="8" type="ORF">SteCoe_30904</name>
</gene>
<feature type="compositionally biased region" description="Low complexity" evidence="5">
    <location>
        <begin position="475"/>
        <end position="485"/>
    </location>
</feature>
<dbReference type="EMBL" id="MPUH01001032">
    <property type="protein sequence ID" value="OMJ71003.1"/>
    <property type="molecule type" value="Genomic_DNA"/>
</dbReference>
<reference evidence="8 9" key="1">
    <citation type="submission" date="2016-11" db="EMBL/GenBank/DDBJ databases">
        <title>The macronuclear genome of Stentor coeruleus: a giant cell with tiny introns.</title>
        <authorList>
            <person name="Slabodnick M."/>
            <person name="Ruby J.G."/>
            <person name="Reiff S.B."/>
            <person name="Swart E.C."/>
            <person name="Gosai S."/>
            <person name="Prabakaran S."/>
            <person name="Witkowska E."/>
            <person name="Larue G.E."/>
            <person name="Fisher S."/>
            <person name="Freeman R.M."/>
            <person name="Gunawardena J."/>
            <person name="Chu W."/>
            <person name="Stover N.A."/>
            <person name="Gregory B.D."/>
            <person name="Nowacki M."/>
            <person name="Derisi J."/>
            <person name="Roy S.W."/>
            <person name="Marshall W.F."/>
            <person name="Sood P."/>
        </authorList>
    </citation>
    <scope>NUCLEOTIDE SEQUENCE [LARGE SCALE GENOMIC DNA]</scope>
    <source>
        <strain evidence="8">WM001</strain>
    </source>
</reference>
<dbReference type="OrthoDB" id="263481at2759"/>
<dbReference type="Pfam" id="PF08016">
    <property type="entry name" value="PKD_channel"/>
    <property type="match status" value="1"/>
</dbReference>
<protein>
    <recommendedName>
        <fullName evidence="7">Polycystin cation channel PKD1/PKD2 domain-containing protein</fullName>
    </recommendedName>
</protein>
<proteinExistence type="predicted"/>
<keyword evidence="4 6" id="KW-0472">Membrane</keyword>
<feature type="domain" description="Polycystin cation channel PKD1/PKD2" evidence="7">
    <location>
        <begin position="319"/>
        <end position="450"/>
    </location>
</feature>
<evidence type="ECO:0000313" key="9">
    <source>
        <dbReference type="Proteomes" id="UP000187209"/>
    </source>
</evidence>
<name>A0A1R2B2I2_9CILI</name>
<comment type="caution">
    <text evidence="8">The sequence shown here is derived from an EMBL/GenBank/DDBJ whole genome shotgun (WGS) entry which is preliminary data.</text>
</comment>
<dbReference type="PANTHER" id="PTHR12127">
    <property type="entry name" value="MUCOLIPIN"/>
    <property type="match status" value="1"/>
</dbReference>
<keyword evidence="9" id="KW-1185">Reference proteome</keyword>
<dbReference type="InterPro" id="IPR013122">
    <property type="entry name" value="PKD1_2_channel"/>
</dbReference>
<keyword evidence="2 6" id="KW-0812">Transmembrane</keyword>
<dbReference type="Proteomes" id="UP000187209">
    <property type="component" value="Unassembled WGS sequence"/>
</dbReference>
<evidence type="ECO:0000259" key="7">
    <source>
        <dbReference type="Pfam" id="PF08016"/>
    </source>
</evidence>
<evidence type="ECO:0000256" key="3">
    <source>
        <dbReference type="ARBA" id="ARBA00022989"/>
    </source>
</evidence>
<evidence type="ECO:0000256" key="1">
    <source>
        <dbReference type="ARBA" id="ARBA00004141"/>
    </source>
</evidence>
<feature type="transmembrane region" description="Helical" evidence="6">
    <location>
        <begin position="359"/>
        <end position="382"/>
    </location>
</feature>
<evidence type="ECO:0000256" key="4">
    <source>
        <dbReference type="ARBA" id="ARBA00023136"/>
    </source>
</evidence>
<feature type="transmembrane region" description="Helical" evidence="6">
    <location>
        <begin position="323"/>
        <end position="339"/>
    </location>
</feature>
<feature type="transmembrane region" description="Helical" evidence="6">
    <location>
        <begin position="288"/>
        <end position="311"/>
    </location>
</feature>
<evidence type="ECO:0000256" key="2">
    <source>
        <dbReference type="ARBA" id="ARBA00022692"/>
    </source>
</evidence>
<dbReference type="PANTHER" id="PTHR12127:SF7">
    <property type="entry name" value="SD02261P"/>
    <property type="match status" value="1"/>
</dbReference>
<evidence type="ECO:0000256" key="6">
    <source>
        <dbReference type="SAM" id="Phobius"/>
    </source>
</evidence>
<feature type="transmembrane region" description="Helical" evidence="6">
    <location>
        <begin position="235"/>
        <end position="257"/>
    </location>
</feature>